<dbReference type="EMBL" id="FOXP01000011">
    <property type="protein sequence ID" value="SFP92172.1"/>
    <property type="molecule type" value="Genomic_DNA"/>
</dbReference>
<keyword evidence="3" id="KW-1185">Reference proteome</keyword>
<reference evidence="2 3" key="1">
    <citation type="submission" date="2016-10" db="EMBL/GenBank/DDBJ databases">
        <authorList>
            <person name="de Groot N.N."/>
        </authorList>
    </citation>
    <scope>NUCLEOTIDE SEQUENCE [LARGE SCALE GENOMIC DNA]</scope>
    <source>
        <strain evidence="2 3">CGMCC 1.9113</strain>
    </source>
</reference>
<dbReference type="Proteomes" id="UP000199586">
    <property type="component" value="Unassembled WGS sequence"/>
</dbReference>
<dbReference type="OrthoDB" id="7569414at2"/>
<feature type="region of interest" description="Disordered" evidence="1">
    <location>
        <begin position="50"/>
        <end position="164"/>
    </location>
</feature>
<accession>A0A1I5UAD5</accession>
<gene>
    <name evidence="2" type="ORF">SAMN04488241_1119</name>
</gene>
<protein>
    <submittedName>
        <fullName evidence="2">Uncharacterized protein</fullName>
    </submittedName>
</protein>
<evidence type="ECO:0000256" key="1">
    <source>
        <dbReference type="SAM" id="MobiDB-lite"/>
    </source>
</evidence>
<dbReference type="AlphaFoldDB" id="A0A1I5UAD5"/>
<evidence type="ECO:0000313" key="2">
    <source>
        <dbReference type="EMBL" id="SFP92172.1"/>
    </source>
</evidence>
<proteinExistence type="predicted"/>
<feature type="compositionally biased region" description="Low complexity" evidence="1">
    <location>
        <begin position="64"/>
        <end position="75"/>
    </location>
</feature>
<organism evidence="2 3">
    <name type="scientific">Sphingomonas rubra</name>
    <dbReference type="NCBI Taxonomy" id="634430"/>
    <lineage>
        <taxon>Bacteria</taxon>
        <taxon>Pseudomonadati</taxon>
        <taxon>Pseudomonadota</taxon>
        <taxon>Alphaproteobacteria</taxon>
        <taxon>Sphingomonadales</taxon>
        <taxon>Sphingomonadaceae</taxon>
        <taxon>Sphingomonas</taxon>
    </lineage>
</organism>
<sequence length="164" mass="16421">MANKQPTRNKQAGVQALLGLGAFAAGAVAWVVGTGRYGDRLAALAKKLPAAPKLGAVPGDRTTAPAASPSSGKPADMAAAPVGMAETDKRFQERPGSPAAEHVPTDLLADAEVTATTRAPEAFRPDPTAVPTAEERESLRPATGPAPTLSADRGSGFSEGAGAA</sequence>
<evidence type="ECO:0000313" key="3">
    <source>
        <dbReference type="Proteomes" id="UP000199586"/>
    </source>
</evidence>
<name>A0A1I5UAD5_9SPHN</name>
<dbReference type="RefSeq" id="WP_093334163.1">
    <property type="nucleotide sequence ID" value="NZ_FOXP01000011.1"/>
</dbReference>